<comment type="caution">
    <text evidence="1">The sequence shown here is derived from an EMBL/GenBank/DDBJ whole genome shotgun (WGS) entry which is preliminary data.</text>
</comment>
<reference evidence="1" key="1">
    <citation type="submission" date="2022-08" db="EMBL/GenBank/DDBJ databases">
        <title>Genome Sequence of Lecanicillium fungicola.</title>
        <authorList>
            <person name="Buettner E."/>
        </authorList>
    </citation>
    <scope>NUCLEOTIDE SEQUENCE</scope>
    <source>
        <strain evidence="1">Babe33</strain>
    </source>
</reference>
<organism evidence="1 2">
    <name type="scientific">Zarea fungicola</name>
    <dbReference type="NCBI Taxonomy" id="93591"/>
    <lineage>
        <taxon>Eukaryota</taxon>
        <taxon>Fungi</taxon>
        <taxon>Dikarya</taxon>
        <taxon>Ascomycota</taxon>
        <taxon>Pezizomycotina</taxon>
        <taxon>Sordariomycetes</taxon>
        <taxon>Hypocreomycetidae</taxon>
        <taxon>Hypocreales</taxon>
        <taxon>Cordycipitaceae</taxon>
        <taxon>Zarea</taxon>
    </lineage>
</organism>
<dbReference type="EMBL" id="JANJQO010001604">
    <property type="protein sequence ID" value="KAJ2970089.1"/>
    <property type="molecule type" value="Genomic_DNA"/>
</dbReference>
<sequence>MVTAKLSTALLYEVSREEPLPQREMISLAAIGFGTVIFGLLGAKLMNSPFSLPSNRVLGLRKNSDTLSLAASRTQGVRRRFFSGFNGISIQGAILFSVMWLFASSLLGLQVNNRVLFGAAGVSLALGEAIGRIGCYFAGCCGSERWERFPNIQLLSATLNILIYVTKILDLANNDTSSIFEVGVGAVLANGVVRLVLNPFRSDAAERILSPSSMFATTQVMFSSAMLMLEHTAAGTDPTAAMLTSIGLVSRNMLICRIAIFLWALIASQLQNWSSMRLMRSENAVYAFSVMILVLVVKGDASDPVAPEKYPSLGQERLLVITNPAFWCSVAVTAALPVILLN</sequence>
<proteinExistence type="predicted"/>
<dbReference type="Proteomes" id="UP001143910">
    <property type="component" value="Unassembled WGS sequence"/>
</dbReference>
<evidence type="ECO:0000313" key="1">
    <source>
        <dbReference type="EMBL" id="KAJ2970089.1"/>
    </source>
</evidence>
<accession>A0ACC1MUZ9</accession>
<gene>
    <name evidence="1" type="ORF">NQ176_g8349</name>
</gene>
<name>A0ACC1MUZ9_9HYPO</name>
<evidence type="ECO:0000313" key="2">
    <source>
        <dbReference type="Proteomes" id="UP001143910"/>
    </source>
</evidence>
<keyword evidence="2" id="KW-1185">Reference proteome</keyword>
<protein>
    <submittedName>
        <fullName evidence="1">Uncharacterized protein</fullName>
    </submittedName>
</protein>